<name>A0A8S5SV30_9CAUD</name>
<sequence>MPTLKVAILVKTQRWNRLRKDNIELIFDYNNWEGCKLYFL</sequence>
<organism evidence="1">
    <name type="scientific">Siphoviridae sp. ctqPo10</name>
    <dbReference type="NCBI Taxonomy" id="2827948"/>
    <lineage>
        <taxon>Viruses</taxon>
        <taxon>Duplodnaviria</taxon>
        <taxon>Heunggongvirae</taxon>
        <taxon>Uroviricota</taxon>
        <taxon>Caudoviricetes</taxon>
    </lineage>
</organism>
<protein>
    <submittedName>
        <fullName evidence="1">Uncharacterized protein</fullName>
    </submittedName>
</protein>
<accession>A0A8S5SV30</accession>
<evidence type="ECO:0000313" key="1">
    <source>
        <dbReference type="EMBL" id="DAF54901.1"/>
    </source>
</evidence>
<reference evidence="1" key="1">
    <citation type="journal article" date="2021" name="Proc. Natl. Acad. Sci. U.S.A.">
        <title>A Catalog of Tens of Thousands of Viruses from Human Metagenomes Reveals Hidden Associations with Chronic Diseases.</title>
        <authorList>
            <person name="Tisza M.J."/>
            <person name="Buck C.B."/>
        </authorList>
    </citation>
    <scope>NUCLEOTIDE SEQUENCE</scope>
    <source>
        <strain evidence="1">CtqPo10</strain>
    </source>
</reference>
<proteinExistence type="predicted"/>
<dbReference type="EMBL" id="BK032682">
    <property type="protein sequence ID" value="DAF54901.1"/>
    <property type="molecule type" value="Genomic_DNA"/>
</dbReference>